<name>A0A9W7ZWF4_9FUNG</name>
<dbReference type="AlphaFoldDB" id="A0A9W7ZWF4"/>
<evidence type="ECO:0008006" key="4">
    <source>
        <dbReference type="Google" id="ProtNLM"/>
    </source>
</evidence>
<evidence type="ECO:0000256" key="1">
    <source>
        <dbReference type="SAM" id="MobiDB-lite"/>
    </source>
</evidence>
<sequence length="382" mass="43258">MTYTNNPDINTSGVKRKLSDGDLIGYSPNKSSLSFSNQPPPPNKKITSPNNLPQHIKDNICQYLGISFATETLDILSNFSASWNFAVQQERWSHFRYPELSDDNLNNSSDSELESSIIDEATTTASTDNSDDDGQKGTGLEEFLAEGYKFVQSLWLFPDEQAMDQRLLNKRYPCLKEITLPHNYSNSDEITRLVKNNKTIQVIHIDGEEKTSGNDEENSSSNSQHSFLFETSPFKKALESLATSNYLSQLDFTVPISTKQMYVTLKNLPILSAIEISYLVYDGAEDDLPDANSTQAYENRFSLTTNNPNNKPPRPLPFIHKNLRKFDLFTYTVDTTTYNHTSLEDVLSIFNTKVFPNLEHIDLPHICLPGESPEYLDFNDSQ</sequence>
<organism evidence="2 3">
    <name type="scientific">Mycoemilia scoparia</name>
    <dbReference type="NCBI Taxonomy" id="417184"/>
    <lineage>
        <taxon>Eukaryota</taxon>
        <taxon>Fungi</taxon>
        <taxon>Fungi incertae sedis</taxon>
        <taxon>Zoopagomycota</taxon>
        <taxon>Kickxellomycotina</taxon>
        <taxon>Kickxellomycetes</taxon>
        <taxon>Kickxellales</taxon>
        <taxon>Kickxellaceae</taxon>
        <taxon>Mycoemilia</taxon>
    </lineage>
</organism>
<reference evidence="2" key="1">
    <citation type="submission" date="2022-07" db="EMBL/GenBank/DDBJ databases">
        <title>Phylogenomic reconstructions and comparative analyses of Kickxellomycotina fungi.</title>
        <authorList>
            <person name="Reynolds N.K."/>
            <person name="Stajich J.E."/>
            <person name="Barry K."/>
            <person name="Grigoriev I.V."/>
            <person name="Crous P."/>
            <person name="Smith M.E."/>
        </authorList>
    </citation>
    <scope>NUCLEOTIDE SEQUENCE</scope>
    <source>
        <strain evidence="2">NBRC 100468</strain>
    </source>
</reference>
<dbReference type="Proteomes" id="UP001150538">
    <property type="component" value="Unassembled WGS sequence"/>
</dbReference>
<feature type="non-terminal residue" evidence="2">
    <location>
        <position position="382"/>
    </location>
</feature>
<evidence type="ECO:0000313" key="2">
    <source>
        <dbReference type="EMBL" id="KAJ1914002.1"/>
    </source>
</evidence>
<protein>
    <recommendedName>
        <fullName evidence="4">F-box domain-containing protein</fullName>
    </recommendedName>
</protein>
<evidence type="ECO:0000313" key="3">
    <source>
        <dbReference type="Proteomes" id="UP001150538"/>
    </source>
</evidence>
<keyword evidence="3" id="KW-1185">Reference proteome</keyword>
<feature type="compositionally biased region" description="Polar residues" evidence="1">
    <location>
        <begin position="28"/>
        <end position="37"/>
    </location>
</feature>
<dbReference type="EMBL" id="JANBPU010000224">
    <property type="protein sequence ID" value="KAJ1914002.1"/>
    <property type="molecule type" value="Genomic_DNA"/>
</dbReference>
<gene>
    <name evidence="2" type="ORF">H4219_004969</name>
</gene>
<feature type="region of interest" description="Disordered" evidence="1">
    <location>
        <begin position="28"/>
        <end position="51"/>
    </location>
</feature>
<proteinExistence type="predicted"/>
<accession>A0A9W7ZWF4</accession>
<comment type="caution">
    <text evidence="2">The sequence shown here is derived from an EMBL/GenBank/DDBJ whole genome shotgun (WGS) entry which is preliminary data.</text>
</comment>